<feature type="chain" id="PRO_5015027055" evidence="12">
    <location>
        <begin position="23"/>
        <end position="696"/>
    </location>
</feature>
<dbReference type="GO" id="GO:0044718">
    <property type="term" value="P:siderophore transmembrane transport"/>
    <property type="evidence" value="ECO:0007669"/>
    <property type="project" value="TreeGrafter"/>
</dbReference>
<reference evidence="16" key="1">
    <citation type="journal article" date="2018" name="Genome Biol.">
        <title>SKESA: strategic k-mer extension for scrupulous assemblies.</title>
        <authorList>
            <person name="Souvorov A."/>
            <person name="Agarwala R."/>
            <person name="Lipman D.J."/>
        </authorList>
    </citation>
    <scope>NUCLEOTIDE SEQUENCE [LARGE SCALE GENOMIC DNA]</scope>
    <source>
        <strain evidence="16">EC00763</strain>
    </source>
</reference>
<dbReference type="Proteomes" id="UP000288730">
    <property type="component" value="Unassembled WGS sequence"/>
</dbReference>
<evidence type="ECO:0000313" key="19">
    <source>
        <dbReference type="EMBL" id="WLM94979.1"/>
    </source>
</evidence>
<keyword evidence="7 11" id="KW-0798">TonB box</keyword>
<feature type="domain" description="TonB-dependent receptor plug" evidence="14">
    <location>
        <begin position="40"/>
        <end position="152"/>
    </location>
</feature>
<evidence type="ECO:0000256" key="6">
    <source>
        <dbReference type="ARBA" id="ARBA00023065"/>
    </source>
</evidence>
<dbReference type="EMBL" id="VLTB01000490">
    <property type="protein sequence ID" value="NDR95205.1"/>
    <property type="molecule type" value="Genomic_DNA"/>
</dbReference>
<dbReference type="CDD" id="cd01347">
    <property type="entry name" value="ligand_gated_channel"/>
    <property type="match status" value="1"/>
</dbReference>
<keyword evidence="5 12" id="KW-0732">Signal</keyword>
<evidence type="ECO:0000256" key="5">
    <source>
        <dbReference type="ARBA" id="ARBA00022729"/>
    </source>
</evidence>
<dbReference type="InterPro" id="IPR037066">
    <property type="entry name" value="Plug_dom_sf"/>
</dbReference>
<evidence type="ECO:0000313" key="17">
    <source>
        <dbReference type="EMBL" id="NDR95205.1"/>
    </source>
</evidence>
<dbReference type="Proteomes" id="UP001285616">
    <property type="component" value="Unassembled WGS sequence"/>
</dbReference>
<evidence type="ECO:0000313" key="15">
    <source>
        <dbReference type="EMBL" id="EMJ5256785.1"/>
    </source>
</evidence>
<keyword evidence="18" id="KW-0675">Receptor</keyword>
<dbReference type="SUPFAM" id="SSF56935">
    <property type="entry name" value="Porins"/>
    <property type="match status" value="1"/>
</dbReference>
<dbReference type="GO" id="GO:0015344">
    <property type="term" value="F:siderophore uptake transmembrane transporter activity"/>
    <property type="evidence" value="ECO:0007669"/>
    <property type="project" value="TreeGrafter"/>
</dbReference>
<reference evidence="16" key="3">
    <citation type="submission" date="2019-12" db="EMBL/GenBank/DDBJ databases">
        <authorList>
            <consortium name="NCBI Pathogen Detection Project"/>
        </authorList>
    </citation>
    <scope>NUCLEOTIDE SEQUENCE</scope>
    <source>
        <strain evidence="16">EC00763</strain>
    </source>
</reference>
<keyword evidence="4 10" id="KW-0812">Transmembrane</keyword>
<keyword evidence="3 10" id="KW-1134">Transmembrane beta strand</keyword>
<evidence type="ECO:0000256" key="4">
    <source>
        <dbReference type="ARBA" id="ARBA00022692"/>
    </source>
</evidence>
<gene>
    <name evidence="15" type="primary">iha</name>
    <name evidence="18" type="ORF">EPS76_19600</name>
    <name evidence="17" type="ORF">FPI65_29050</name>
    <name evidence="16" type="ORF">GRC73_21180</name>
    <name evidence="19" type="ORF">OGM49_20300</name>
    <name evidence="15" type="ORF">R8O40_005136</name>
</gene>
<dbReference type="SMR" id="A0A061YB93"/>
<evidence type="ECO:0000256" key="1">
    <source>
        <dbReference type="ARBA" id="ARBA00004571"/>
    </source>
</evidence>
<comment type="subcellular location">
    <subcellularLocation>
        <location evidence="1 10">Cell outer membrane</location>
        <topology evidence="1 10">Multi-pass membrane protein</topology>
    </subcellularLocation>
</comment>
<proteinExistence type="inferred from homology"/>
<evidence type="ECO:0000313" key="20">
    <source>
        <dbReference type="Proteomes" id="UP000288730"/>
    </source>
</evidence>
<reference evidence="15" key="6">
    <citation type="submission" date="2024-02" db="EMBL/GenBank/DDBJ databases">
        <authorList>
            <consortium name="Clinical and Environmental Microbiology Branch: Whole genome sequencing antimicrobial resistance pathogens in the healthcare setting"/>
        </authorList>
    </citation>
    <scope>NUCLEOTIDE SEQUENCE</scope>
    <source>
        <strain evidence="15">1924188</strain>
    </source>
</reference>
<name>A0A061YB93_ECOLX</name>
<comment type="similarity">
    <text evidence="10 11">Belongs to the TonB-dependent receptor family.</text>
</comment>
<dbReference type="GO" id="GO:0009279">
    <property type="term" value="C:cell outer membrane"/>
    <property type="evidence" value="ECO:0007669"/>
    <property type="project" value="UniProtKB-SubCell"/>
</dbReference>
<reference evidence="19" key="5">
    <citation type="journal article" date="2023" name="Microorganisms">
        <title>Comparative Genomic Analysis of ST131 Subclade C2 of ESBL-Producing E. coli Isolates from Patients with Recurrent and Sporadic Urinary Tract Infections.</title>
        <authorList>
            <person name="Jaen-Luchoro D."/>
            <person name="Kahnamouei A."/>
            <person name="Yazdanshenas S."/>
            <person name="Lindblom A."/>
            <person name="Samuelsson E."/>
            <person name="Ahren C."/>
            <person name="Karami N."/>
        </authorList>
    </citation>
    <scope>NUCLEOTIDE SEQUENCE</scope>
    <source>
        <strain evidence="19">S7</strain>
    </source>
</reference>
<dbReference type="PROSITE" id="PS52016">
    <property type="entry name" value="TONB_DEPENDENT_REC_3"/>
    <property type="match status" value="1"/>
</dbReference>
<dbReference type="Pfam" id="PF07715">
    <property type="entry name" value="Plug"/>
    <property type="match status" value="1"/>
</dbReference>
<keyword evidence="6" id="KW-0406">Ion transport</keyword>
<dbReference type="EMBL" id="DABBJX010000032">
    <property type="protein sequence ID" value="HAH4526476.1"/>
    <property type="molecule type" value="Genomic_DNA"/>
</dbReference>
<feature type="domain" description="TonB-dependent receptor-like beta-barrel" evidence="13">
    <location>
        <begin position="227"/>
        <end position="648"/>
    </location>
</feature>
<dbReference type="EMBL" id="ABONVU020000032">
    <property type="protein sequence ID" value="EMJ5256785.1"/>
    <property type="molecule type" value="Genomic_DNA"/>
</dbReference>
<reference evidence="18 20" key="2">
    <citation type="submission" date="2019-01" db="EMBL/GenBank/DDBJ databases">
        <title>Genomic analysis of febrile catheter-associated UTI E. coli isolates.</title>
        <authorList>
            <person name="Potter R."/>
            <person name="Zou Z."/>
            <person name="Henderson J."/>
            <person name="Dantas G."/>
        </authorList>
    </citation>
    <scope>NUCLEOTIDE SEQUENCE [LARGE SCALE GENOMIC DNA]</scope>
    <source>
        <strain evidence="18 20">29_CAASB</strain>
    </source>
</reference>
<dbReference type="Gene3D" id="2.170.130.10">
    <property type="entry name" value="TonB-dependent receptor, plug domain"/>
    <property type="match status" value="1"/>
</dbReference>
<dbReference type="PANTHER" id="PTHR30069:SF53">
    <property type="entry name" value="COLICIN I RECEPTOR-RELATED"/>
    <property type="match status" value="1"/>
</dbReference>
<evidence type="ECO:0000256" key="10">
    <source>
        <dbReference type="PROSITE-ProRule" id="PRU01360"/>
    </source>
</evidence>
<keyword evidence="2 10" id="KW-0813">Transport</keyword>
<evidence type="ECO:0000256" key="9">
    <source>
        <dbReference type="ARBA" id="ARBA00023237"/>
    </source>
</evidence>
<evidence type="ECO:0000256" key="11">
    <source>
        <dbReference type="RuleBase" id="RU003357"/>
    </source>
</evidence>
<dbReference type="EMBL" id="SCJN01000196">
    <property type="protein sequence ID" value="RXD12569.1"/>
    <property type="molecule type" value="Genomic_DNA"/>
</dbReference>
<dbReference type="AlphaFoldDB" id="A0A061YB93"/>
<dbReference type="InterPro" id="IPR000531">
    <property type="entry name" value="Beta-barrel_TonB"/>
</dbReference>
<dbReference type="Gene3D" id="2.40.170.20">
    <property type="entry name" value="TonB-dependent receptor, beta-barrel domain"/>
    <property type="match status" value="1"/>
</dbReference>
<evidence type="ECO:0000256" key="7">
    <source>
        <dbReference type="ARBA" id="ARBA00023077"/>
    </source>
</evidence>
<organism evidence="18 20">
    <name type="scientific">Escherichia coli</name>
    <dbReference type="NCBI Taxonomy" id="562"/>
    <lineage>
        <taxon>Bacteria</taxon>
        <taxon>Pseudomonadati</taxon>
        <taxon>Pseudomonadota</taxon>
        <taxon>Gammaproteobacteria</taxon>
        <taxon>Enterobacterales</taxon>
        <taxon>Enterobacteriaceae</taxon>
        <taxon>Escherichia</taxon>
    </lineage>
</organism>
<evidence type="ECO:0000313" key="18">
    <source>
        <dbReference type="EMBL" id="RXD12569.1"/>
    </source>
</evidence>
<keyword evidence="9 10" id="KW-0998">Cell outer membrane</keyword>
<evidence type="ECO:0000256" key="12">
    <source>
        <dbReference type="SAM" id="SignalP"/>
    </source>
</evidence>
<evidence type="ECO:0000313" key="21">
    <source>
        <dbReference type="Proteomes" id="UP000471490"/>
    </source>
</evidence>
<dbReference type="OMA" id="NNHGDIY"/>
<accession>A0A061YB93</accession>
<evidence type="ECO:0000259" key="14">
    <source>
        <dbReference type="Pfam" id="PF07715"/>
    </source>
</evidence>
<keyword evidence="8 10" id="KW-0472">Membrane</keyword>
<sequence>MRITTLASVVIPCLGFSASSIAAAEDVMIVSASGYEKKLTNAAASVSVISQEELQSSQYHDLAEALRSVEGVDVESGTGKTGGLEISIRGMPASYTLILIDGVRQGGSSDVTPNGFSAMNTGFMPPLAAIERIEVIRGPMSTLYGSDAMGGVVNIITRKNADKWLSSVNAGLNLQESNKWGNSSQFNFWSSGPLVDDSVSLQVRGSTQQRQGSSVTSLSDTAATRIPYPTESQNYNLGARLDWKASAQDVLWFDMDTTRQRYDNRDGQLGSLTGGYDRTLRYERNKISAGYDHTFTFGTWKSYLNWNETENKGRELVRSVLKRDKWGLAGQPRELKESNLILNSLLLTPLGESHLVTVGGEFQSSSMKDGVVLASTGETFRQKSWSVFAEDEWHLTDALALTVGSRYEHHEQFGGHFSPRAYLVWDVADAWTLKGGVTTGYKAPRMGQLHKGISGVSGQGKTNLLGNPDLKPEESVSYEAGVYYDNPAGLNANVTGFMTDFSNKIVSYSINDNTNSYVNSGKARLHGVEFAGTLPLWSEDVTLSLNYTWTRSEQRDGDNKGAPLSYTPEHMVNAKLNWQITEEVASWLGARYRGKTPRFTQNYSSLSAVQKKVYDEKGEYLKAWTVVDAGLSWKMTDALTLNAAVNNLLNKDYSDVSLYSAGKSTLYAGDYFQTGSSTTGYVIPERNYWMSLNYQF</sequence>
<evidence type="ECO:0000313" key="16">
    <source>
        <dbReference type="EMBL" id="HAH4526476.1"/>
    </source>
</evidence>
<dbReference type="Proteomes" id="UP000471490">
    <property type="component" value="Unassembled WGS sequence"/>
</dbReference>
<dbReference type="PANTHER" id="PTHR30069">
    <property type="entry name" value="TONB-DEPENDENT OUTER MEMBRANE RECEPTOR"/>
    <property type="match status" value="1"/>
</dbReference>
<evidence type="ECO:0000256" key="3">
    <source>
        <dbReference type="ARBA" id="ARBA00022452"/>
    </source>
</evidence>
<protein>
    <submittedName>
        <fullName evidence="18">Bifunctional siderophore receptor/adhesin Iha</fullName>
    </submittedName>
</protein>
<dbReference type="RefSeq" id="WP_001223344.1">
    <property type="nucleotide sequence ID" value="NZ_AP018784.2"/>
</dbReference>
<dbReference type="InterPro" id="IPR039426">
    <property type="entry name" value="TonB-dep_rcpt-like"/>
</dbReference>
<dbReference type="InterPro" id="IPR036942">
    <property type="entry name" value="Beta-barrel_TonB_sf"/>
</dbReference>
<dbReference type="InterPro" id="IPR012910">
    <property type="entry name" value="Plug_dom"/>
</dbReference>
<evidence type="ECO:0000256" key="8">
    <source>
        <dbReference type="ARBA" id="ARBA00023136"/>
    </source>
</evidence>
<dbReference type="Pfam" id="PF00593">
    <property type="entry name" value="TonB_dep_Rec_b-barrel"/>
    <property type="match status" value="1"/>
</dbReference>
<dbReference type="EMBL" id="CP107128">
    <property type="protein sequence ID" value="WLM94979.1"/>
    <property type="molecule type" value="Genomic_DNA"/>
</dbReference>
<evidence type="ECO:0000259" key="13">
    <source>
        <dbReference type="Pfam" id="PF00593"/>
    </source>
</evidence>
<evidence type="ECO:0000256" key="2">
    <source>
        <dbReference type="ARBA" id="ARBA00022448"/>
    </source>
</evidence>
<dbReference type="NCBIfam" id="NF010012">
    <property type="entry name" value="PRK13486.1"/>
    <property type="match status" value="1"/>
</dbReference>
<reference evidence="17 21" key="4">
    <citation type="journal article" date="2020" name="Int. J. Nanomedicine">
        <title>Consequences Of Long-Term Bacteria's Exposure To Silver Nanoformulations With Different PhysicoChemical Properties.</title>
        <authorList>
            <person name="Kedziora A."/>
            <person name="Wernecki M."/>
            <person name="Korzekwa K."/>
            <person name="Speruda M."/>
            <person name="Gerasymchuk Y."/>
            <person name="Lukowiak A."/>
            <person name="Bugla-Ploskonska G."/>
        </authorList>
    </citation>
    <scope>NUCLEOTIDE SEQUENCE [LARGE SCALE GENOMIC DNA]</scope>
    <source>
        <strain evidence="17 21">ATCC 11230</strain>
    </source>
</reference>
<dbReference type="Proteomes" id="UP001180189">
    <property type="component" value="Chromosome"/>
</dbReference>
<feature type="signal peptide" evidence="12">
    <location>
        <begin position="1"/>
        <end position="22"/>
    </location>
</feature>